<organism evidence="2 3">
    <name type="scientific">Byssothecium circinans</name>
    <dbReference type="NCBI Taxonomy" id="147558"/>
    <lineage>
        <taxon>Eukaryota</taxon>
        <taxon>Fungi</taxon>
        <taxon>Dikarya</taxon>
        <taxon>Ascomycota</taxon>
        <taxon>Pezizomycotina</taxon>
        <taxon>Dothideomycetes</taxon>
        <taxon>Pleosporomycetidae</taxon>
        <taxon>Pleosporales</taxon>
        <taxon>Massarineae</taxon>
        <taxon>Massarinaceae</taxon>
        <taxon>Byssothecium</taxon>
    </lineage>
</organism>
<sequence length="126" mass="13450">MTWFSSKKAEPAASSPPTSNTPRTGPGAEQERHASHFSIGQEGLDKIKDAASRAAHYKGVGAEQDRYAAHFSPDHEVVNKTVQSLLNAKAQGAEQDRWGIHFGLGADGWERAKRLAAAKGAGAEQV</sequence>
<accession>A0A6A5TIR1</accession>
<protein>
    <submittedName>
        <fullName evidence="2">Uncharacterized protein</fullName>
    </submittedName>
</protein>
<proteinExistence type="predicted"/>
<evidence type="ECO:0000313" key="2">
    <source>
        <dbReference type="EMBL" id="KAF1952040.1"/>
    </source>
</evidence>
<keyword evidence="3" id="KW-1185">Reference proteome</keyword>
<dbReference type="EMBL" id="ML977013">
    <property type="protein sequence ID" value="KAF1952040.1"/>
    <property type="molecule type" value="Genomic_DNA"/>
</dbReference>
<evidence type="ECO:0000313" key="3">
    <source>
        <dbReference type="Proteomes" id="UP000800035"/>
    </source>
</evidence>
<name>A0A6A5TIR1_9PLEO</name>
<gene>
    <name evidence="2" type="ORF">CC80DRAFT_185204</name>
</gene>
<dbReference type="OrthoDB" id="67965at2759"/>
<feature type="region of interest" description="Disordered" evidence="1">
    <location>
        <begin position="1"/>
        <end position="35"/>
    </location>
</feature>
<dbReference type="Proteomes" id="UP000800035">
    <property type="component" value="Unassembled WGS sequence"/>
</dbReference>
<dbReference type="AlphaFoldDB" id="A0A6A5TIR1"/>
<reference evidence="2" key="1">
    <citation type="journal article" date="2020" name="Stud. Mycol.">
        <title>101 Dothideomycetes genomes: a test case for predicting lifestyles and emergence of pathogens.</title>
        <authorList>
            <person name="Haridas S."/>
            <person name="Albert R."/>
            <person name="Binder M."/>
            <person name="Bloem J."/>
            <person name="Labutti K."/>
            <person name="Salamov A."/>
            <person name="Andreopoulos B."/>
            <person name="Baker S."/>
            <person name="Barry K."/>
            <person name="Bills G."/>
            <person name="Bluhm B."/>
            <person name="Cannon C."/>
            <person name="Castanera R."/>
            <person name="Culley D."/>
            <person name="Daum C."/>
            <person name="Ezra D."/>
            <person name="Gonzalez J."/>
            <person name="Henrissat B."/>
            <person name="Kuo A."/>
            <person name="Liang C."/>
            <person name="Lipzen A."/>
            <person name="Lutzoni F."/>
            <person name="Magnuson J."/>
            <person name="Mondo S."/>
            <person name="Nolan M."/>
            <person name="Ohm R."/>
            <person name="Pangilinan J."/>
            <person name="Park H.-J."/>
            <person name="Ramirez L."/>
            <person name="Alfaro M."/>
            <person name="Sun H."/>
            <person name="Tritt A."/>
            <person name="Yoshinaga Y."/>
            <person name="Zwiers L.-H."/>
            <person name="Turgeon B."/>
            <person name="Goodwin S."/>
            <person name="Spatafora J."/>
            <person name="Crous P."/>
            <person name="Grigoriev I."/>
        </authorList>
    </citation>
    <scope>NUCLEOTIDE SEQUENCE</scope>
    <source>
        <strain evidence="2">CBS 675.92</strain>
    </source>
</reference>
<feature type="compositionally biased region" description="Low complexity" evidence="1">
    <location>
        <begin position="11"/>
        <end position="26"/>
    </location>
</feature>
<evidence type="ECO:0000256" key="1">
    <source>
        <dbReference type="SAM" id="MobiDB-lite"/>
    </source>
</evidence>